<dbReference type="AlphaFoldDB" id="R7S6F3"/>
<evidence type="ECO:0000313" key="2">
    <source>
        <dbReference type="Proteomes" id="UP000054317"/>
    </source>
</evidence>
<accession>R7S6F3</accession>
<dbReference type="GeneID" id="19412449"/>
<dbReference type="RefSeq" id="XP_008045551.1">
    <property type="nucleotide sequence ID" value="XM_008047360.1"/>
</dbReference>
<dbReference type="OMA" id="ILEEFAC"/>
<protein>
    <submittedName>
        <fullName evidence="1">Uncharacterized protein</fullName>
    </submittedName>
</protein>
<name>R7S6F3_TRAVS</name>
<evidence type="ECO:0000313" key="1">
    <source>
        <dbReference type="EMBL" id="EIW51528.1"/>
    </source>
</evidence>
<proteinExistence type="predicted"/>
<sequence length="640" mass="69910">MSTLARQFNANGHDGAFQLPAEDESMHTWPSVSESFLMAQLEEEDDDVDLYYFSADSDSSMSSIPGEASSVQDIEVEEEMMPGGWPAATASRISSPTPWKPSRVRPQSIIVDGLRITVTLPEDESYDCDDGHYLVGSDSAASFFTASESVMDIQLLSASPTNDFLYVPAPVLAPSPSVLFILEEFACSPPLPTLSFDDDGEANLWAMSRSPSSVGLLTPPENDLLAPGIVPSPEFASNFAQAGFPELVCHSLLAPISPSPSHYPWFDSLLDQYLPDDEFAGAGLQDEPYPQTYPFYNASTQVRDEDVPVHNTFVTSDPQESPRVSFEDLWHCARAGTFTETLPTSGPRACGPALEVDFGEACTMICATASTYEMDDLLGLYAPSEPEPMGVRAPAFLAEEALLFGEDEEYYRTPSAIDLTGAGPHPDERLAKAARETFWQMWTRRSDEDLALFFKCSDDTPSGLHIFVEGDAHRTPLPGSKNDSSLIQSTSQSVSTTCDDAGRHACLVRLGSLRATSSTVISDIKIVRPVDIRSSPILQCLIFSKLRMIASVRRLEQDRMRPLSTPACQPRSDGSFIVHHRIDFSQRAHGCKRVVLGVDRCPGFSSQCMGKTSLFFGKLAATTAALKMDDLCILRLTLIV</sequence>
<dbReference type="KEGG" id="tvs:TRAVEDRAFT_25027"/>
<dbReference type="Proteomes" id="UP000054317">
    <property type="component" value="Unassembled WGS sequence"/>
</dbReference>
<dbReference type="OrthoDB" id="2752093at2759"/>
<keyword evidence="2" id="KW-1185">Reference proteome</keyword>
<organism evidence="1 2">
    <name type="scientific">Trametes versicolor (strain FP-101664)</name>
    <name type="common">White-rot fungus</name>
    <name type="synonym">Coriolus versicolor</name>
    <dbReference type="NCBI Taxonomy" id="717944"/>
    <lineage>
        <taxon>Eukaryota</taxon>
        <taxon>Fungi</taxon>
        <taxon>Dikarya</taxon>
        <taxon>Basidiomycota</taxon>
        <taxon>Agaricomycotina</taxon>
        <taxon>Agaricomycetes</taxon>
        <taxon>Polyporales</taxon>
        <taxon>Polyporaceae</taxon>
        <taxon>Trametes</taxon>
    </lineage>
</organism>
<reference evidence="2" key="1">
    <citation type="journal article" date="2012" name="Science">
        <title>The Paleozoic origin of enzymatic lignin decomposition reconstructed from 31 fungal genomes.</title>
        <authorList>
            <person name="Floudas D."/>
            <person name="Binder M."/>
            <person name="Riley R."/>
            <person name="Barry K."/>
            <person name="Blanchette R.A."/>
            <person name="Henrissat B."/>
            <person name="Martinez A.T."/>
            <person name="Otillar R."/>
            <person name="Spatafora J.W."/>
            <person name="Yadav J.S."/>
            <person name="Aerts A."/>
            <person name="Benoit I."/>
            <person name="Boyd A."/>
            <person name="Carlson A."/>
            <person name="Copeland A."/>
            <person name="Coutinho P.M."/>
            <person name="de Vries R.P."/>
            <person name="Ferreira P."/>
            <person name="Findley K."/>
            <person name="Foster B."/>
            <person name="Gaskell J."/>
            <person name="Glotzer D."/>
            <person name="Gorecki P."/>
            <person name="Heitman J."/>
            <person name="Hesse C."/>
            <person name="Hori C."/>
            <person name="Igarashi K."/>
            <person name="Jurgens J.A."/>
            <person name="Kallen N."/>
            <person name="Kersten P."/>
            <person name="Kohler A."/>
            <person name="Kuees U."/>
            <person name="Kumar T.K.A."/>
            <person name="Kuo A."/>
            <person name="LaButti K."/>
            <person name="Larrondo L.F."/>
            <person name="Lindquist E."/>
            <person name="Ling A."/>
            <person name="Lombard V."/>
            <person name="Lucas S."/>
            <person name="Lundell T."/>
            <person name="Martin R."/>
            <person name="McLaughlin D.J."/>
            <person name="Morgenstern I."/>
            <person name="Morin E."/>
            <person name="Murat C."/>
            <person name="Nagy L.G."/>
            <person name="Nolan M."/>
            <person name="Ohm R.A."/>
            <person name="Patyshakuliyeva A."/>
            <person name="Rokas A."/>
            <person name="Ruiz-Duenas F.J."/>
            <person name="Sabat G."/>
            <person name="Salamov A."/>
            <person name="Samejima M."/>
            <person name="Schmutz J."/>
            <person name="Slot J.C."/>
            <person name="St John F."/>
            <person name="Stenlid J."/>
            <person name="Sun H."/>
            <person name="Sun S."/>
            <person name="Syed K."/>
            <person name="Tsang A."/>
            <person name="Wiebenga A."/>
            <person name="Young D."/>
            <person name="Pisabarro A."/>
            <person name="Eastwood D.C."/>
            <person name="Martin F."/>
            <person name="Cullen D."/>
            <person name="Grigoriev I.V."/>
            <person name="Hibbett D.S."/>
        </authorList>
    </citation>
    <scope>NUCLEOTIDE SEQUENCE [LARGE SCALE GENOMIC DNA]</scope>
    <source>
        <strain evidence="2">FP-101664</strain>
    </source>
</reference>
<gene>
    <name evidence="1" type="ORF">TRAVEDRAFT_25027</name>
</gene>
<dbReference type="EMBL" id="JH711800">
    <property type="protein sequence ID" value="EIW51528.1"/>
    <property type="molecule type" value="Genomic_DNA"/>
</dbReference>